<dbReference type="EMBL" id="MN740136">
    <property type="protein sequence ID" value="QHT89166.1"/>
    <property type="molecule type" value="Genomic_DNA"/>
</dbReference>
<dbReference type="EC" id="2.1.1.56" evidence="1"/>
<dbReference type="Gene3D" id="3.40.50.150">
    <property type="entry name" value="Vaccinia Virus protein VP39"/>
    <property type="match status" value="1"/>
</dbReference>
<reference evidence="7" key="1">
    <citation type="journal article" date="2020" name="Nature">
        <title>Giant virus diversity and host interactions through global metagenomics.</title>
        <authorList>
            <person name="Schulz F."/>
            <person name="Roux S."/>
            <person name="Paez-Espino D."/>
            <person name="Jungbluth S."/>
            <person name="Walsh D.A."/>
            <person name="Denef V.J."/>
            <person name="McMahon K.D."/>
            <person name="Konstantinidis K.T."/>
            <person name="Eloe-Fadrosh E.A."/>
            <person name="Kyrpides N.C."/>
            <person name="Woyke T."/>
        </authorList>
    </citation>
    <scope>NUCLEOTIDE SEQUENCE</scope>
    <source>
        <strain evidence="7">GVMAG-M-3300023184-53</strain>
    </source>
</reference>
<keyword evidence="5" id="KW-0694">RNA-binding</keyword>
<dbReference type="Pfam" id="PF03291">
    <property type="entry name" value="mRNA_G-N7_MeTrfase"/>
    <property type="match status" value="1"/>
</dbReference>
<dbReference type="GO" id="GO:0004482">
    <property type="term" value="F:mRNA 5'-cap (guanine-N7-)-methyltransferase activity"/>
    <property type="evidence" value="ECO:0007669"/>
    <property type="project" value="UniProtKB-EC"/>
</dbReference>
<keyword evidence="4" id="KW-0949">S-adenosyl-L-methionine</keyword>
<dbReference type="InterPro" id="IPR039753">
    <property type="entry name" value="RG7MT1"/>
</dbReference>
<dbReference type="InterPro" id="IPR029063">
    <property type="entry name" value="SAM-dependent_MTases_sf"/>
</dbReference>
<keyword evidence="3" id="KW-0808">Transferase</keyword>
<evidence type="ECO:0000259" key="6">
    <source>
        <dbReference type="PROSITE" id="PS51562"/>
    </source>
</evidence>
<dbReference type="PANTHER" id="PTHR12189:SF2">
    <property type="entry name" value="MRNA CAP GUANINE-N7 METHYLTRANSFERASE"/>
    <property type="match status" value="1"/>
</dbReference>
<evidence type="ECO:0000256" key="4">
    <source>
        <dbReference type="ARBA" id="ARBA00022691"/>
    </source>
</evidence>
<evidence type="ECO:0000256" key="2">
    <source>
        <dbReference type="ARBA" id="ARBA00022603"/>
    </source>
</evidence>
<dbReference type="SUPFAM" id="SSF53335">
    <property type="entry name" value="S-adenosyl-L-methionine-dependent methyltransferases"/>
    <property type="match status" value="1"/>
</dbReference>
<protein>
    <recommendedName>
        <fullName evidence="1">mRNA (guanine-N(7))-methyltransferase</fullName>
        <ecNumber evidence="1">2.1.1.56</ecNumber>
    </recommendedName>
</protein>
<name>A0A6C0I9Z7_9ZZZZ</name>
<dbReference type="GO" id="GO:0005634">
    <property type="term" value="C:nucleus"/>
    <property type="evidence" value="ECO:0007669"/>
    <property type="project" value="TreeGrafter"/>
</dbReference>
<evidence type="ECO:0000256" key="1">
    <source>
        <dbReference type="ARBA" id="ARBA00011926"/>
    </source>
</evidence>
<dbReference type="GO" id="GO:0003723">
    <property type="term" value="F:RNA binding"/>
    <property type="evidence" value="ECO:0007669"/>
    <property type="project" value="UniProtKB-KW"/>
</dbReference>
<keyword evidence="2" id="KW-0489">Methyltransferase</keyword>
<sequence>MDLKDRLIELNISNLISCLEESNVKDRFIKENPGYQKIVKLRRNESTVIQMRDFHNWIKLMLININLNNGNKSLLDISTGRGGDLMKWKKAGLTDVFAFDISYESINSTDPENPGAKERLKNLKGYNVNVQFEVGDAAQPSNELFSKIKSFKKEYSLVSCQFALHYYFSTETALRNVLILVSNSLKKGGYFFGTTMDSVKVKEYLGTSKSIDRKLYSITREYPLKLKSPFGNKYTFTINDTYDKTNYFNTMGVSTEYLVDFNVLNKIAAEYNLFPVNLNIFEKYKKSFVPIESNIIPFESIFQIYRYTENYKKEITLDQLEISFLNSTFCFQKR</sequence>
<dbReference type="InterPro" id="IPR004971">
    <property type="entry name" value="mRNA_G-N7_MeTrfase_dom"/>
</dbReference>
<evidence type="ECO:0000256" key="5">
    <source>
        <dbReference type="ARBA" id="ARBA00022884"/>
    </source>
</evidence>
<proteinExistence type="predicted"/>
<dbReference type="PROSITE" id="PS51562">
    <property type="entry name" value="RNA_CAP0_MT"/>
    <property type="match status" value="1"/>
</dbReference>
<accession>A0A6C0I9Z7</accession>
<evidence type="ECO:0000256" key="3">
    <source>
        <dbReference type="ARBA" id="ARBA00022679"/>
    </source>
</evidence>
<dbReference type="AlphaFoldDB" id="A0A6C0I9Z7"/>
<dbReference type="CDD" id="cd02440">
    <property type="entry name" value="AdoMet_MTases"/>
    <property type="match status" value="1"/>
</dbReference>
<evidence type="ECO:0000313" key="7">
    <source>
        <dbReference type="EMBL" id="QHT89166.1"/>
    </source>
</evidence>
<feature type="domain" description="MRNA cap 0 methyltransferase" evidence="6">
    <location>
        <begin position="46"/>
        <end position="334"/>
    </location>
</feature>
<dbReference type="PANTHER" id="PTHR12189">
    <property type="entry name" value="MRNA GUANINE-7- METHYLTRANSFERASE"/>
    <property type="match status" value="1"/>
</dbReference>
<organism evidence="7">
    <name type="scientific">viral metagenome</name>
    <dbReference type="NCBI Taxonomy" id="1070528"/>
    <lineage>
        <taxon>unclassified sequences</taxon>
        <taxon>metagenomes</taxon>
        <taxon>organismal metagenomes</taxon>
    </lineage>
</organism>